<reference evidence="1 2" key="1">
    <citation type="journal article" date="2015" name="PeerJ">
        <title>First genomic representation of candidate bacterial phylum KSB3 points to enhanced environmental sensing as a trigger of wastewater bulking.</title>
        <authorList>
            <person name="Sekiguchi Y."/>
            <person name="Ohashi A."/>
            <person name="Parks D.H."/>
            <person name="Yamauchi T."/>
            <person name="Tyson G.W."/>
            <person name="Hugenholtz P."/>
        </authorList>
    </citation>
    <scope>NUCLEOTIDE SEQUENCE [LARGE SCALE GENOMIC DNA]</scope>
</reference>
<keyword evidence="2" id="KW-1185">Reference proteome</keyword>
<dbReference type="Proteomes" id="UP000030661">
    <property type="component" value="Unassembled WGS sequence"/>
</dbReference>
<dbReference type="AlphaFoldDB" id="A0A081BVJ8"/>
<sequence length="39" mass="4291">MILISLLVLRHLARLSPEQATAIAEVVLGTTRISGREDF</sequence>
<dbReference type="STRING" id="1499967.U27_03315"/>
<dbReference type="EMBL" id="DF820464">
    <property type="protein sequence ID" value="GAK56353.1"/>
    <property type="molecule type" value="Genomic_DNA"/>
</dbReference>
<organism evidence="1 2">
    <name type="scientific">Vecturithrix granuli</name>
    <dbReference type="NCBI Taxonomy" id="1499967"/>
    <lineage>
        <taxon>Bacteria</taxon>
        <taxon>Candidatus Moduliflexota</taxon>
        <taxon>Candidatus Vecturitrichia</taxon>
        <taxon>Candidatus Vecturitrichales</taxon>
        <taxon>Candidatus Vecturitrichaceae</taxon>
        <taxon>Candidatus Vecturithrix</taxon>
    </lineage>
</organism>
<proteinExistence type="predicted"/>
<dbReference type="HOGENOM" id="CLU_3305274_0_0_0"/>
<name>A0A081BVJ8_VECG1</name>
<evidence type="ECO:0000313" key="2">
    <source>
        <dbReference type="Proteomes" id="UP000030661"/>
    </source>
</evidence>
<protein>
    <submittedName>
        <fullName evidence="1">Uncharacterized protein</fullName>
    </submittedName>
</protein>
<gene>
    <name evidence="1" type="ORF">U27_03315</name>
</gene>
<accession>A0A081BVJ8</accession>
<evidence type="ECO:0000313" key="1">
    <source>
        <dbReference type="EMBL" id="GAK56353.1"/>
    </source>
</evidence>